<evidence type="ECO:0000256" key="10">
    <source>
        <dbReference type="ARBA" id="ARBA00022777"/>
    </source>
</evidence>
<evidence type="ECO:0000256" key="9">
    <source>
        <dbReference type="ARBA" id="ARBA00022741"/>
    </source>
</evidence>
<evidence type="ECO:0000259" key="18">
    <source>
        <dbReference type="PROSITE" id="PS50897"/>
    </source>
</evidence>
<evidence type="ECO:0000256" key="2">
    <source>
        <dbReference type="ARBA" id="ARBA00004690"/>
    </source>
</evidence>
<evidence type="ECO:0000256" key="17">
    <source>
        <dbReference type="RuleBase" id="RU003825"/>
    </source>
</evidence>
<dbReference type="AlphaFoldDB" id="A0AA46I6A9"/>
<dbReference type="InterPro" id="IPR006595">
    <property type="entry name" value="CTLH_C"/>
</dbReference>
<evidence type="ECO:0000256" key="3">
    <source>
        <dbReference type="ARBA" id="ARBA00004784"/>
    </source>
</evidence>
<dbReference type="PROSITE" id="PS50897">
    <property type="entry name" value="CTLH"/>
    <property type="match status" value="1"/>
</dbReference>
<dbReference type="HAMAP" id="MF_00551">
    <property type="entry name" value="Uridine_kinase"/>
    <property type="match status" value="1"/>
</dbReference>
<dbReference type="GO" id="GO:0005524">
    <property type="term" value="F:ATP binding"/>
    <property type="evidence" value="ECO:0007669"/>
    <property type="project" value="UniProtKB-UniRule"/>
</dbReference>
<name>A0AA46I6A9_9FUSO</name>
<evidence type="ECO:0000313" key="19">
    <source>
        <dbReference type="EMBL" id="TDT72295.1"/>
    </source>
</evidence>
<proteinExistence type="inferred from homology"/>
<dbReference type="EMBL" id="SOBG01000001">
    <property type="protein sequence ID" value="TDT72295.1"/>
    <property type="molecule type" value="Genomic_DNA"/>
</dbReference>
<feature type="domain" description="CTLH" evidence="18">
    <location>
        <begin position="60"/>
        <end position="85"/>
    </location>
</feature>
<dbReference type="InterPro" id="IPR006083">
    <property type="entry name" value="PRK/URK"/>
</dbReference>
<evidence type="ECO:0000256" key="11">
    <source>
        <dbReference type="ARBA" id="ARBA00022840"/>
    </source>
</evidence>
<keyword evidence="7 16" id="KW-0963">Cytoplasm</keyword>
<dbReference type="GO" id="GO:0044206">
    <property type="term" value="P:UMP salvage"/>
    <property type="evidence" value="ECO:0007669"/>
    <property type="project" value="UniProtKB-UniRule"/>
</dbReference>
<dbReference type="Proteomes" id="UP000294678">
    <property type="component" value="Unassembled WGS sequence"/>
</dbReference>
<evidence type="ECO:0000256" key="7">
    <source>
        <dbReference type="ARBA" id="ARBA00022490"/>
    </source>
</evidence>
<dbReference type="NCBIfam" id="NF004018">
    <property type="entry name" value="PRK05480.1"/>
    <property type="match status" value="1"/>
</dbReference>
<keyword evidence="8 16" id="KW-0808">Transferase</keyword>
<dbReference type="RefSeq" id="WP_134111832.1">
    <property type="nucleotide sequence ID" value="NZ_SOBG01000001.1"/>
</dbReference>
<keyword evidence="20" id="KW-1185">Reference proteome</keyword>
<evidence type="ECO:0000256" key="4">
    <source>
        <dbReference type="ARBA" id="ARBA00005408"/>
    </source>
</evidence>
<dbReference type="GO" id="GO:0004849">
    <property type="term" value="F:uridine kinase activity"/>
    <property type="evidence" value="ECO:0007669"/>
    <property type="project" value="UniProtKB-UniRule"/>
</dbReference>
<dbReference type="PANTHER" id="PTHR10285">
    <property type="entry name" value="URIDINE KINASE"/>
    <property type="match status" value="1"/>
</dbReference>
<dbReference type="GO" id="GO:0044211">
    <property type="term" value="P:CTP salvage"/>
    <property type="evidence" value="ECO:0007669"/>
    <property type="project" value="UniProtKB-UniRule"/>
</dbReference>
<comment type="pathway">
    <text evidence="2 16 17">Pyrimidine metabolism; UMP biosynthesis via salvage pathway; UMP from uridine: step 1/1.</text>
</comment>
<dbReference type="Pfam" id="PF00485">
    <property type="entry name" value="PRK"/>
    <property type="match status" value="1"/>
</dbReference>
<comment type="pathway">
    <text evidence="3 16 17">Pyrimidine metabolism; CTP biosynthesis via salvage pathway; CTP from cytidine: step 1/3.</text>
</comment>
<keyword evidence="9 16" id="KW-0547">Nucleotide-binding</keyword>
<organism evidence="19 20">
    <name type="scientific">Hypnocyclicus thermotrophus</name>
    <dbReference type="NCBI Taxonomy" id="1627895"/>
    <lineage>
        <taxon>Bacteria</taxon>
        <taxon>Fusobacteriati</taxon>
        <taxon>Fusobacteriota</taxon>
        <taxon>Fusobacteriia</taxon>
        <taxon>Fusobacteriales</taxon>
        <taxon>Fusobacteriaceae</taxon>
        <taxon>Hypnocyclicus</taxon>
    </lineage>
</organism>
<accession>A0AA46I6A9</accession>
<dbReference type="InterPro" id="IPR027417">
    <property type="entry name" value="P-loop_NTPase"/>
</dbReference>
<sequence>MNKNCLFVGIAGGSGSGKTTVAQNLVSAFSPSDVVLISQDSYYRDNPDMSFDERSKLNYDHPNSIEFELLKQHLLDLANGKSIKKPIYDFTNHARKEEYEVVEPAKVIIVEGILVLAVPEIRKLFDTKIFVDTDADEMLLRRIERDINERGRTFDSVKKQYLSTVKPMFLEFCDPSKRYADVIIPRGGQNKVAINMVIAKLKRFLKKGAI</sequence>
<feature type="binding site" evidence="16">
    <location>
        <begin position="12"/>
        <end position="19"/>
    </location>
    <ligand>
        <name>ATP</name>
        <dbReference type="ChEBI" id="CHEBI:30616"/>
    </ligand>
</feature>
<reference evidence="19 20" key="1">
    <citation type="submission" date="2019-03" db="EMBL/GenBank/DDBJ databases">
        <title>Genomic Encyclopedia of Type Strains, Phase IV (KMG-IV): sequencing the most valuable type-strain genomes for metagenomic binning, comparative biology and taxonomic classification.</title>
        <authorList>
            <person name="Goeker M."/>
        </authorList>
    </citation>
    <scope>NUCLEOTIDE SEQUENCE [LARGE SCALE GENOMIC DNA]</scope>
    <source>
        <strain evidence="19 20">DSM 100055</strain>
    </source>
</reference>
<evidence type="ECO:0000313" key="20">
    <source>
        <dbReference type="Proteomes" id="UP000294678"/>
    </source>
</evidence>
<dbReference type="GO" id="GO:0005737">
    <property type="term" value="C:cytoplasm"/>
    <property type="evidence" value="ECO:0007669"/>
    <property type="project" value="UniProtKB-SubCell"/>
</dbReference>
<evidence type="ECO:0000256" key="15">
    <source>
        <dbReference type="ARBA" id="ARBA00048909"/>
    </source>
</evidence>
<comment type="catalytic activity">
    <reaction evidence="15 16 17">
        <text>uridine + ATP = UMP + ADP + H(+)</text>
        <dbReference type="Rhea" id="RHEA:16825"/>
        <dbReference type="ChEBI" id="CHEBI:15378"/>
        <dbReference type="ChEBI" id="CHEBI:16704"/>
        <dbReference type="ChEBI" id="CHEBI:30616"/>
        <dbReference type="ChEBI" id="CHEBI:57865"/>
        <dbReference type="ChEBI" id="CHEBI:456216"/>
        <dbReference type="EC" id="2.7.1.48"/>
    </reaction>
</comment>
<dbReference type="SUPFAM" id="SSF52540">
    <property type="entry name" value="P-loop containing nucleoside triphosphate hydrolases"/>
    <property type="match status" value="1"/>
</dbReference>
<keyword evidence="10 16" id="KW-0418">Kinase</keyword>
<dbReference type="CDD" id="cd02023">
    <property type="entry name" value="UMPK"/>
    <property type="match status" value="1"/>
</dbReference>
<comment type="subcellular location">
    <subcellularLocation>
        <location evidence="1 16 17">Cytoplasm</location>
    </subcellularLocation>
</comment>
<comment type="caution">
    <text evidence="19">The sequence shown here is derived from an EMBL/GenBank/DDBJ whole genome shotgun (WGS) entry which is preliminary data.</text>
</comment>
<evidence type="ECO:0000256" key="14">
    <source>
        <dbReference type="ARBA" id="ARBA00047436"/>
    </source>
</evidence>
<dbReference type="Gene3D" id="3.40.50.300">
    <property type="entry name" value="P-loop containing nucleotide triphosphate hydrolases"/>
    <property type="match status" value="1"/>
</dbReference>
<evidence type="ECO:0000256" key="1">
    <source>
        <dbReference type="ARBA" id="ARBA00004496"/>
    </source>
</evidence>
<evidence type="ECO:0000256" key="12">
    <source>
        <dbReference type="ARBA" id="ARBA00030641"/>
    </source>
</evidence>
<comment type="similarity">
    <text evidence="4 16 17">Belongs to the uridine kinase family.</text>
</comment>
<keyword evidence="11 16" id="KW-0067">ATP-binding</keyword>
<dbReference type="NCBIfam" id="TIGR00235">
    <property type="entry name" value="udk"/>
    <property type="match status" value="1"/>
</dbReference>
<comment type="catalytic activity">
    <reaction evidence="14 17">
        <text>cytidine + ATP = CMP + ADP + H(+)</text>
        <dbReference type="Rhea" id="RHEA:24674"/>
        <dbReference type="ChEBI" id="CHEBI:15378"/>
        <dbReference type="ChEBI" id="CHEBI:17562"/>
        <dbReference type="ChEBI" id="CHEBI:30616"/>
        <dbReference type="ChEBI" id="CHEBI:60377"/>
        <dbReference type="ChEBI" id="CHEBI:456216"/>
        <dbReference type="EC" id="2.7.1.48"/>
    </reaction>
</comment>
<evidence type="ECO:0000256" key="6">
    <source>
        <dbReference type="ARBA" id="ARBA00021478"/>
    </source>
</evidence>
<evidence type="ECO:0000256" key="5">
    <source>
        <dbReference type="ARBA" id="ARBA00012137"/>
    </source>
</evidence>
<protein>
    <recommendedName>
        <fullName evidence="6 16">Uridine kinase</fullName>
        <ecNumber evidence="5 16">2.7.1.48</ecNumber>
    </recommendedName>
    <alternativeName>
        <fullName evidence="12 16">Cytidine monophosphokinase</fullName>
    </alternativeName>
    <alternativeName>
        <fullName evidence="13 16">Uridine monophosphokinase</fullName>
    </alternativeName>
</protein>
<evidence type="ECO:0000256" key="8">
    <source>
        <dbReference type="ARBA" id="ARBA00022679"/>
    </source>
</evidence>
<evidence type="ECO:0000256" key="16">
    <source>
        <dbReference type="HAMAP-Rule" id="MF_00551"/>
    </source>
</evidence>
<dbReference type="InterPro" id="IPR026008">
    <property type="entry name" value="Uridine_kinase"/>
</dbReference>
<gene>
    <name evidence="16" type="primary">udk</name>
    <name evidence="19" type="ORF">EV215_0083</name>
</gene>
<dbReference type="PRINTS" id="PR00988">
    <property type="entry name" value="URIDINKINASE"/>
</dbReference>
<dbReference type="InterPro" id="IPR000764">
    <property type="entry name" value="Uridine_kinase-like"/>
</dbReference>
<dbReference type="EC" id="2.7.1.48" evidence="5 16"/>
<evidence type="ECO:0000256" key="13">
    <source>
        <dbReference type="ARBA" id="ARBA00031452"/>
    </source>
</evidence>